<dbReference type="AlphaFoldDB" id="A0AAN0P6I0"/>
<organism evidence="1 2">
    <name type="scientific">Acinetobacter oleivorans (strain JCM 16667 / KCTC 23045 / DR1)</name>
    <dbReference type="NCBI Taxonomy" id="436717"/>
    <lineage>
        <taxon>Bacteria</taxon>
        <taxon>Pseudomonadati</taxon>
        <taxon>Pseudomonadota</taxon>
        <taxon>Gammaproteobacteria</taxon>
        <taxon>Moraxellales</taxon>
        <taxon>Moraxellaceae</taxon>
        <taxon>Acinetobacter</taxon>
    </lineage>
</organism>
<protein>
    <submittedName>
        <fullName evidence="1">Uncharacterized protein</fullName>
    </submittedName>
</protein>
<dbReference type="KEGG" id="acd:AOLE_03990"/>
<sequence>MKIKVFILRMESELLNEKNKRFLLLINQTKMTIRKNIGTYFYKN</sequence>
<proteinExistence type="predicted"/>
<evidence type="ECO:0000313" key="1">
    <source>
        <dbReference type="EMBL" id="ADI89695.1"/>
    </source>
</evidence>
<accession>A0AAN0P6I0</accession>
<dbReference type="Proteomes" id="UP000000392">
    <property type="component" value="Chromosome"/>
</dbReference>
<evidence type="ECO:0000313" key="2">
    <source>
        <dbReference type="Proteomes" id="UP000000392"/>
    </source>
</evidence>
<gene>
    <name evidence="1" type="ordered locus">AOLE_03990</name>
</gene>
<dbReference type="EMBL" id="CP002080">
    <property type="protein sequence ID" value="ADI89695.1"/>
    <property type="molecule type" value="Genomic_DNA"/>
</dbReference>
<reference evidence="1 2" key="1">
    <citation type="journal article" date="2010" name="J. Bacteriol.">
        <title>Complete genome sequence of the diesel-degrading Acinetobacter sp. strain DR1.</title>
        <authorList>
            <person name="Jung J."/>
            <person name="Baek J.H."/>
            <person name="Park W."/>
        </authorList>
    </citation>
    <scope>NUCLEOTIDE SEQUENCE [LARGE SCALE GENOMIC DNA]</scope>
    <source>
        <strain evidence="2">JCM 16667 / KCTC 23045 / DR1</strain>
    </source>
</reference>
<name>A0AAN0P6I0_ACISD</name>